<organism evidence="1 2">
    <name type="scientific">Erysiphe pulchra</name>
    <dbReference type="NCBI Taxonomy" id="225359"/>
    <lineage>
        <taxon>Eukaryota</taxon>
        <taxon>Fungi</taxon>
        <taxon>Dikarya</taxon>
        <taxon>Ascomycota</taxon>
        <taxon>Pezizomycotina</taxon>
        <taxon>Leotiomycetes</taxon>
        <taxon>Erysiphales</taxon>
        <taxon>Erysiphaceae</taxon>
        <taxon>Erysiphe</taxon>
    </lineage>
</organism>
<sequence>MAAPASVTIKNLTGKWIMNKKKSSPSEPPLTTQEVGWAKRKAIGIATLTLSVNQTIDDSGITHIVIEQTATGGIPGTTESRKLSWELQEHTDHVFGTIKGRTRWIHLDAIKEPLPEEDYEDTPEDIKFLTEGWIEDESENGGPNGERHIDSFVRNESVGWTARQIWGFQMIEGARYYVRHIVVKKGSKVHQVKLIYDWKS</sequence>
<keyword evidence="2" id="KW-1185">Reference proteome</keyword>
<dbReference type="EMBL" id="PEDP01002290">
    <property type="protein sequence ID" value="POS82757.1"/>
    <property type="molecule type" value="Genomic_DNA"/>
</dbReference>
<dbReference type="OrthoDB" id="425354at2759"/>
<proteinExistence type="predicted"/>
<comment type="caution">
    <text evidence="1">The sequence shown here is derived from an EMBL/GenBank/DDBJ whole genome shotgun (WGS) entry which is preliminary data.</text>
</comment>
<dbReference type="InterPro" id="IPR053037">
    <property type="entry name" value="Pericyclase_pydY-like"/>
</dbReference>
<dbReference type="PANTHER" id="PTHR38115">
    <property type="entry name" value="LIPOCALIN-LIKE DOMAIN-CONTAINING PROTEIN"/>
    <property type="match status" value="1"/>
</dbReference>
<dbReference type="AlphaFoldDB" id="A0A2S4PL70"/>
<accession>A0A2S4PL70</accession>
<dbReference type="PANTHER" id="PTHR38115:SF1">
    <property type="entry name" value="LIPOCALIN-LIKE DOMAIN-CONTAINING PROTEIN"/>
    <property type="match status" value="1"/>
</dbReference>
<protein>
    <submittedName>
        <fullName evidence="1">Uncharacterized protein</fullName>
    </submittedName>
</protein>
<dbReference type="Proteomes" id="UP000237438">
    <property type="component" value="Unassembled WGS sequence"/>
</dbReference>
<gene>
    <name evidence="1" type="ORF">EPUL_006254</name>
</gene>
<reference evidence="1 2" key="1">
    <citation type="submission" date="2017-10" db="EMBL/GenBank/DDBJ databases">
        <title>Development of genomic resources for the powdery mildew, Erysiphe pulchra.</title>
        <authorList>
            <person name="Wadl P.A."/>
            <person name="Mack B.M."/>
            <person name="Moore G."/>
            <person name="Beltz S.B."/>
        </authorList>
    </citation>
    <scope>NUCLEOTIDE SEQUENCE [LARGE SCALE GENOMIC DNA]</scope>
    <source>
        <strain evidence="1">Cflorida</strain>
    </source>
</reference>
<evidence type="ECO:0000313" key="1">
    <source>
        <dbReference type="EMBL" id="POS82757.1"/>
    </source>
</evidence>
<name>A0A2S4PL70_9PEZI</name>
<evidence type="ECO:0000313" key="2">
    <source>
        <dbReference type="Proteomes" id="UP000237438"/>
    </source>
</evidence>